<evidence type="ECO:0000313" key="4">
    <source>
        <dbReference type="EMBL" id="OJD36921.1"/>
    </source>
</evidence>
<evidence type="ECO:0000256" key="3">
    <source>
        <dbReference type="SAM" id="Phobius"/>
    </source>
</evidence>
<organism evidence="4 5">
    <name type="scientific">Diplodia corticola</name>
    <dbReference type="NCBI Taxonomy" id="236234"/>
    <lineage>
        <taxon>Eukaryota</taxon>
        <taxon>Fungi</taxon>
        <taxon>Dikarya</taxon>
        <taxon>Ascomycota</taxon>
        <taxon>Pezizomycotina</taxon>
        <taxon>Dothideomycetes</taxon>
        <taxon>Dothideomycetes incertae sedis</taxon>
        <taxon>Botryosphaeriales</taxon>
        <taxon>Botryosphaeriaceae</taxon>
        <taxon>Diplodia</taxon>
    </lineage>
</organism>
<name>A0A1J9R8S5_9PEZI</name>
<keyword evidence="3" id="KW-0812">Transmembrane</keyword>
<dbReference type="Proteomes" id="UP000183809">
    <property type="component" value="Unassembled WGS sequence"/>
</dbReference>
<dbReference type="PANTHER" id="PTHR35870">
    <property type="entry name" value="PROTEIN, PUTATIVE (AFU_ORTHOLOGUE AFUA_5G03330)-RELATED"/>
    <property type="match status" value="1"/>
</dbReference>
<dbReference type="InterPro" id="IPR025337">
    <property type="entry name" value="Questin_oxidase-like"/>
</dbReference>
<keyword evidence="1" id="KW-0560">Oxidoreductase</keyword>
<evidence type="ECO:0000256" key="2">
    <source>
        <dbReference type="SAM" id="MobiDB-lite"/>
    </source>
</evidence>
<dbReference type="EMBL" id="MNUE01000009">
    <property type="protein sequence ID" value="OJD36921.1"/>
    <property type="molecule type" value="Genomic_DNA"/>
</dbReference>
<dbReference type="GeneID" id="31020137"/>
<dbReference type="STRING" id="236234.A0A1J9R8S5"/>
<dbReference type="RefSeq" id="XP_020133181.1">
    <property type="nucleotide sequence ID" value="XM_020279873.1"/>
</dbReference>
<comment type="caution">
    <text evidence="4">The sequence shown here is derived from an EMBL/GenBank/DDBJ whole genome shotgun (WGS) entry which is preliminary data.</text>
</comment>
<feature type="transmembrane region" description="Helical" evidence="3">
    <location>
        <begin position="12"/>
        <end position="33"/>
    </location>
</feature>
<protein>
    <submittedName>
        <fullName evidence="4">Mgs207 protein</fullName>
    </submittedName>
</protein>
<dbReference type="Pfam" id="PF14027">
    <property type="entry name" value="Questin_oxidase"/>
    <property type="match status" value="1"/>
</dbReference>
<dbReference type="PANTHER" id="PTHR35870:SF6">
    <property type="entry name" value="MGS207 PROTEIN"/>
    <property type="match status" value="1"/>
</dbReference>
<keyword evidence="3" id="KW-0472">Membrane</keyword>
<dbReference type="AlphaFoldDB" id="A0A1J9R8S5"/>
<keyword evidence="3" id="KW-1133">Transmembrane helix</keyword>
<keyword evidence="5" id="KW-1185">Reference proteome</keyword>
<evidence type="ECO:0000313" key="5">
    <source>
        <dbReference type="Proteomes" id="UP000183809"/>
    </source>
</evidence>
<evidence type="ECO:0000256" key="1">
    <source>
        <dbReference type="ARBA" id="ARBA00023002"/>
    </source>
</evidence>
<proteinExistence type="predicted"/>
<feature type="region of interest" description="Disordered" evidence="2">
    <location>
        <begin position="257"/>
        <end position="282"/>
    </location>
</feature>
<gene>
    <name evidence="4" type="ORF">BKCO1_90005</name>
</gene>
<dbReference type="OrthoDB" id="10265971at2759"/>
<dbReference type="GO" id="GO:0016491">
    <property type="term" value="F:oxidoreductase activity"/>
    <property type="evidence" value="ECO:0007669"/>
    <property type="project" value="UniProtKB-KW"/>
</dbReference>
<accession>A0A1J9R8S5</accession>
<reference evidence="4 5" key="1">
    <citation type="submission" date="2016-10" db="EMBL/GenBank/DDBJ databases">
        <title>Proteomics and genomics reveal pathogen-plant mechanisms compatible with a hemibiotrophic lifestyle of Diplodia corticola.</title>
        <authorList>
            <person name="Fernandes I."/>
            <person name="De Jonge R."/>
            <person name="Van De Peer Y."/>
            <person name="Devreese B."/>
            <person name="Alves A."/>
            <person name="Esteves A.C."/>
        </authorList>
    </citation>
    <scope>NUCLEOTIDE SEQUENCE [LARGE SCALE GENOMIC DNA]</scope>
    <source>
        <strain evidence="4 5">CBS 112549</strain>
    </source>
</reference>
<sequence length="507" mass="56587">MTTRSIEKQQLRSGVIGFSGVALATAAMFSWSYRALPDLFAQRIRVEKEPVYTVEETAEKRARTVKHLLQANHSIYSVIYHNLEFHNHTPHILGSAYILGATDEHLNEVYDVETETLEKWTDSPGEITESNWREHFGQREYQRAYMDFFEDQIPKHGHDWRAMTEKYLFEGPNPLINNIICGLGHALIHLGYAYELSSRTLAPEALVLATCFHNAQHKYLDDPSYTRPPPASNPPSSSPLELLARLRRDPRFDDADDALFIGGPDDNDDDNENNSSKGGAGDDANIEALLASPAHEAAVLEYWNALAVPAADPTAIFAGVQRAAVELLVATKPESSSSSASGSRRDDNSKYDFFLVHTLTTSHALRHLLPGLPARWHVPLVRQWWLLVVSVYVAQGRPAVERGRVERVDVAGKGWDGFVVGEAALRGRWRNDAHFVKALRAMKNAADTWGDPDQFFLKAAVRFATDFDGWGGFGRAEVERTDERKQTRMGTISPDDLELAALAQAGE</sequence>